<keyword evidence="2" id="KW-0812">Transmembrane</keyword>
<keyword evidence="2" id="KW-0472">Membrane</keyword>
<organism evidence="3 4">
    <name type="scientific">Novipirellula herctigrandis</name>
    <dbReference type="NCBI Taxonomy" id="2527986"/>
    <lineage>
        <taxon>Bacteria</taxon>
        <taxon>Pseudomonadati</taxon>
        <taxon>Planctomycetota</taxon>
        <taxon>Planctomycetia</taxon>
        <taxon>Pirellulales</taxon>
        <taxon>Pirellulaceae</taxon>
        <taxon>Novipirellula</taxon>
    </lineage>
</organism>
<dbReference type="PROSITE" id="PS50005">
    <property type="entry name" value="TPR"/>
    <property type="match status" value="1"/>
</dbReference>
<evidence type="ECO:0000256" key="1">
    <source>
        <dbReference type="PROSITE-ProRule" id="PRU00339"/>
    </source>
</evidence>
<gene>
    <name evidence="3" type="ORF">CA13_15260</name>
</gene>
<dbReference type="InterPro" id="IPR011990">
    <property type="entry name" value="TPR-like_helical_dom_sf"/>
</dbReference>
<comment type="caution">
    <text evidence="3">The sequence shown here is derived from an EMBL/GenBank/DDBJ whole genome shotgun (WGS) entry which is preliminary data.</text>
</comment>
<dbReference type="SMART" id="SM00028">
    <property type="entry name" value="TPR"/>
    <property type="match status" value="2"/>
</dbReference>
<feature type="transmembrane region" description="Helical" evidence="2">
    <location>
        <begin position="109"/>
        <end position="128"/>
    </location>
</feature>
<dbReference type="SUPFAM" id="SSF48452">
    <property type="entry name" value="TPR-like"/>
    <property type="match status" value="1"/>
</dbReference>
<evidence type="ECO:0000256" key="2">
    <source>
        <dbReference type="SAM" id="Phobius"/>
    </source>
</evidence>
<dbReference type="Proteomes" id="UP000315010">
    <property type="component" value="Unassembled WGS sequence"/>
</dbReference>
<feature type="transmembrane region" description="Helical" evidence="2">
    <location>
        <begin position="49"/>
        <end position="71"/>
    </location>
</feature>
<keyword evidence="4" id="KW-1185">Reference proteome</keyword>
<proteinExistence type="predicted"/>
<evidence type="ECO:0000313" key="4">
    <source>
        <dbReference type="Proteomes" id="UP000315010"/>
    </source>
</evidence>
<dbReference type="Pfam" id="PF13174">
    <property type="entry name" value="TPR_6"/>
    <property type="match status" value="1"/>
</dbReference>
<dbReference type="InterPro" id="IPR019734">
    <property type="entry name" value="TPR_rpt"/>
</dbReference>
<keyword evidence="2" id="KW-1133">Transmembrane helix</keyword>
<keyword evidence="1" id="KW-0802">TPR repeat</keyword>
<reference evidence="3 4" key="1">
    <citation type="submission" date="2019-02" db="EMBL/GenBank/DDBJ databases">
        <title>Deep-cultivation of Planctomycetes and their phenomic and genomic characterization uncovers novel biology.</title>
        <authorList>
            <person name="Wiegand S."/>
            <person name="Jogler M."/>
            <person name="Boedeker C."/>
            <person name="Pinto D."/>
            <person name="Vollmers J."/>
            <person name="Rivas-Marin E."/>
            <person name="Kohn T."/>
            <person name="Peeters S.H."/>
            <person name="Heuer A."/>
            <person name="Rast P."/>
            <person name="Oberbeckmann S."/>
            <person name="Bunk B."/>
            <person name="Jeske O."/>
            <person name="Meyerdierks A."/>
            <person name="Storesund J.E."/>
            <person name="Kallscheuer N."/>
            <person name="Luecker S."/>
            <person name="Lage O.M."/>
            <person name="Pohl T."/>
            <person name="Merkel B.J."/>
            <person name="Hornburger P."/>
            <person name="Mueller R.-W."/>
            <person name="Bruemmer F."/>
            <person name="Labrenz M."/>
            <person name="Spormann A.M."/>
            <person name="Op Den Camp H."/>
            <person name="Overmann J."/>
            <person name="Amann R."/>
            <person name="Jetten M.S.M."/>
            <person name="Mascher T."/>
            <person name="Medema M.H."/>
            <person name="Devos D.P."/>
            <person name="Kaster A.-K."/>
            <person name="Ovreas L."/>
            <person name="Rohde M."/>
            <person name="Galperin M.Y."/>
            <person name="Jogler C."/>
        </authorList>
    </citation>
    <scope>NUCLEOTIDE SEQUENCE [LARGE SCALE GENOMIC DNA]</scope>
    <source>
        <strain evidence="3 4">CA13</strain>
    </source>
</reference>
<feature type="repeat" description="TPR" evidence="1">
    <location>
        <begin position="618"/>
        <end position="651"/>
    </location>
</feature>
<dbReference type="EMBL" id="SJPJ01000001">
    <property type="protein sequence ID" value="TWT80113.1"/>
    <property type="molecule type" value="Genomic_DNA"/>
</dbReference>
<sequence>MKAAKKPSSVFAGFLGLERERGCQRRDCGDFTKWVICQTTKFANLLSKTLFAFNFNSCLNFSFGFIPFSLGQAKLHRRGGMVKVGSKIRIRMYEGAGSNFMRESLRIPAIFRLLLAFAIVAVSGAAHAQGTSDLSTRLAKLNRSIAGGQIEEAISLARSLDDAPPEGAELSIPLAQIANSLKESGKLDGANEFFRRSCAALDRPAAASLPPTSAVIIRLVAASWFVQIPSDAEALGAVQKALADPGIVTDAQRNQAVLICLKIGGHCLPKGDAATAYPAYSLAAIHAVGNQRAEAMLGAAWSAAMIGDRPIEAARGMVDFVDTFPQHPDAPLALQMGAACLKRVSDDQNAALLRSKIVDDLVTRWAKSKPAAEVAKDYVGAAIDEIPASVRRWVLGQNATDDVHLVAMAMRIAATESNSDVWDRCQLHLGHLDTTGQVTADLLDQLSSAADAERLVTFFLAPPEQVTLSAAAREAACRWVGRHQHWTMLALASGSTSPDSDDPSRTVAMERLFAEALMQSGRREEAHRWWTHLVDTEKVTDFATLLRCAETESSLGEVDLAARRIDAAKAAAENNGYRSSLVAMLAAELAVRRLRFDQARGELESVVRSSQTDAALRGRAQWMIGETFYLQERFSEAIEAYRSVAGMDPKCEWAAAALLQAGKSFEQLGRTRDAAVCYSTLMSRHGECQYAPLASRRLAALSNSGETNSNKTLRR</sequence>
<evidence type="ECO:0000313" key="3">
    <source>
        <dbReference type="EMBL" id="TWT80113.1"/>
    </source>
</evidence>
<dbReference type="AlphaFoldDB" id="A0A5C5Z096"/>
<name>A0A5C5Z096_9BACT</name>
<protein>
    <submittedName>
        <fullName evidence="3">Tetratricopeptide repeat protein</fullName>
    </submittedName>
</protein>
<dbReference type="Gene3D" id="1.25.40.10">
    <property type="entry name" value="Tetratricopeptide repeat domain"/>
    <property type="match status" value="1"/>
</dbReference>
<accession>A0A5C5Z096</accession>